<name>A0A9D4IC17_DREPO</name>
<evidence type="ECO:0000313" key="2">
    <source>
        <dbReference type="EMBL" id="KAH3768275.1"/>
    </source>
</evidence>
<feature type="domain" description="CARD" evidence="1">
    <location>
        <begin position="9"/>
        <end position="98"/>
    </location>
</feature>
<reference evidence="2" key="1">
    <citation type="journal article" date="2019" name="bioRxiv">
        <title>The Genome of the Zebra Mussel, Dreissena polymorpha: A Resource for Invasive Species Research.</title>
        <authorList>
            <person name="McCartney M.A."/>
            <person name="Auch B."/>
            <person name="Kono T."/>
            <person name="Mallez S."/>
            <person name="Zhang Y."/>
            <person name="Obille A."/>
            <person name="Becker A."/>
            <person name="Abrahante J.E."/>
            <person name="Garbe J."/>
            <person name="Badalamenti J.P."/>
            <person name="Herman A."/>
            <person name="Mangelson H."/>
            <person name="Liachko I."/>
            <person name="Sullivan S."/>
            <person name="Sone E.D."/>
            <person name="Koren S."/>
            <person name="Silverstein K.A.T."/>
            <person name="Beckman K.B."/>
            <person name="Gohl D.M."/>
        </authorList>
    </citation>
    <scope>NUCLEOTIDE SEQUENCE</scope>
    <source>
        <strain evidence="2">Duluth1</strain>
        <tissue evidence="2">Whole animal</tissue>
    </source>
</reference>
<dbReference type="SUPFAM" id="SSF47986">
    <property type="entry name" value="DEATH domain"/>
    <property type="match status" value="1"/>
</dbReference>
<keyword evidence="3" id="KW-1185">Reference proteome</keyword>
<dbReference type="AlphaFoldDB" id="A0A9D4IC17"/>
<proteinExistence type="predicted"/>
<dbReference type="Gene3D" id="1.10.533.10">
    <property type="entry name" value="Death Domain, Fas"/>
    <property type="match status" value="1"/>
</dbReference>
<evidence type="ECO:0000259" key="1">
    <source>
        <dbReference type="PROSITE" id="PS50209"/>
    </source>
</evidence>
<dbReference type="Proteomes" id="UP000828390">
    <property type="component" value="Unassembled WGS sequence"/>
</dbReference>
<dbReference type="EMBL" id="JAIWYP010000009">
    <property type="protein sequence ID" value="KAH3768275.1"/>
    <property type="molecule type" value="Genomic_DNA"/>
</dbReference>
<dbReference type="Pfam" id="PF00619">
    <property type="entry name" value="CARD"/>
    <property type="match status" value="1"/>
</dbReference>
<comment type="caution">
    <text evidence="2">The sequence shown here is derived from an EMBL/GenBank/DDBJ whole genome shotgun (WGS) entry which is preliminary data.</text>
</comment>
<evidence type="ECO:0000313" key="3">
    <source>
        <dbReference type="Proteomes" id="UP000828390"/>
    </source>
</evidence>
<reference evidence="2" key="2">
    <citation type="submission" date="2020-11" db="EMBL/GenBank/DDBJ databases">
        <authorList>
            <person name="McCartney M.A."/>
            <person name="Auch B."/>
            <person name="Kono T."/>
            <person name="Mallez S."/>
            <person name="Becker A."/>
            <person name="Gohl D.M."/>
            <person name="Silverstein K.A.T."/>
            <person name="Koren S."/>
            <person name="Bechman K.B."/>
            <person name="Herman A."/>
            <person name="Abrahante J.E."/>
            <person name="Garbe J."/>
        </authorList>
    </citation>
    <scope>NUCLEOTIDE SEQUENCE</scope>
    <source>
        <strain evidence="2">Duluth1</strain>
        <tissue evidence="2">Whole animal</tissue>
    </source>
</reference>
<protein>
    <recommendedName>
        <fullName evidence="1">CARD domain-containing protein</fullName>
    </recommendedName>
</protein>
<dbReference type="GO" id="GO:0042981">
    <property type="term" value="P:regulation of apoptotic process"/>
    <property type="evidence" value="ECO:0007669"/>
    <property type="project" value="InterPro"/>
</dbReference>
<accession>A0A9D4IC17</accession>
<sequence>MEDRSSRTADDICRSVLNRAHKKIVEEMDPEKVLEKLREQGFLTHEDYSAIRRVADRSTKKRSIVGKIKQSGKKTYCDFKTILEENGQKVIIRELELKERELGIENAEYSSHPAERCRRCVSSEDGQCPHPGSQ</sequence>
<dbReference type="CDD" id="cd01671">
    <property type="entry name" value="CARD"/>
    <property type="match status" value="1"/>
</dbReference>
<organism evidence="2 3">
    <name type="scientific">Dreissena polymorpha</name>
    <name type="common">Zebra mussel</name>
    <name type="synonym">Mytilus polymorpha</name>
    <dbReference type="NCBI Taxonomy" id="45954"/>
    <lineage>
        <taxon>Eukaryota</taxon>
        <taxon>Metazoa</taxon>
        <taxon>Spiralia</taxon>
        <taxon>Lophotrochozoa</taxon>
        <taxon>Mollusca</taxon>
        <taxon>Bivalvia</taxon>
        <taxon>Autobranchia</taxon>
        <taxon>Heteroconchia</taxon>
        <taxon>Euheterodonta</taxon>
        <taxon>Imparidentia</taxon>
        <taxon>Neoheterodontei</taxon>
        <taxon>Myida</taxon>
        <taxon>Dreissenoidea</taxon>
        <taxon>Dreissenidae</taxon>
        <taxon>Dreissena</taxon>
    </lineage>
</organism>
<dbReference type="InterPro" id="IPR001315">
    <property type="entry name" value="CARD"/>
</dbReference>
<dbReference type="PROSITE" id="PS50209">
    <property type="entry name" value="CARD"/>
    <property type="match status" value="1"/>
</dbReference>
<gene>
    <name evidence="2" type="ORF">DPMN_169487</name>
</gene>
<dbReference type="InterPro" id="IPR011029">
    <property type="entry name" value="DEATH-like_dom_sf"/>
</dbReference>